<evidence type="ECO:0000313" key="1">
    <source>
        <dbReference type="EMBL" id="KLO39057.1"/>
    </source>
</evidence>
<dbReference type="Proteomes" id="UP000036334">
    <property type="component" value="Unassembled WGS sequence"/>
</dbReference>
<dbReference type="EMBL" id="LDPR01000001">
    <property type="protein sequence ID" value="KLO39057.1"/>
    <property type="molecule type" value="Genomic_DNA"/>
</dbReference>
<dbReference type="OrthoDB" id="9781311at2"/>
<dbReference type="GO" id="GO:1901135">
    <property type="term" value="P:carbohydrate derivative metabolic process"/>
    <property type="evidence" value="ECO:0007669"/>
    <property type="project" value="InterPro"/>
</dbReference>
<sequence length="248" mass="26255">MTVTMQPGGGFVDIGLSADLAGAALDLSRRFHDGATLWVMSPQWEPHAHHVAVEFVHPVIMGKRALPSAALVGPDPVAQARVACRAGDVLMAVASADEPAAVAAMRRAPAWGALTLWVGAGPRPAAGAANHVLWIESNDPMVPVTGQFVLLYHLLWELTHVCFEHPGLLTERADGTHATCVTCSDEGRMGEIVLQPIEPTGPALVRTATGEQWVDVSMLSQIAVNDLVLVHAGAAIARLDDMPQEANR</sequence>
<dbReference type="InterPro" id="IPR046348">
    <property type="entry name" value="SIS_dom_sf"/>
</dbReference>
<dbReference type="SUPFAM" id="SSF159127">
    <property type="entry name" value="HupF/HypC-like"/>
    <property type="match status" value="1"/>
</dbReference>
<dbReference type="Gene3D" id="3.40.50.10490">
    <property type="entry name" value="Glucose-6-phosphate isomerase like protein, domain 1"/>
    <property type="match status" value="1"/>
</dbReference>
<evidence type="ECO:0000313" key="2">
    <source>
        <dbReference type="Proteomes" id="UP000036334"/>
    </source>
</evidence>
<comment type="caution">
    <text evidence="1">The sequence shown here is derived from an EMBL/GenBank/DDBJ whole genome shotgun (WGS) entry which is preliminary data.</text>
</comment>
<reference evidence="1 2" key="1">
    <citation type="submission" date="2015-05" db="EMBL/GenBank/DDBJ databases">
        <title>Genome sequence of Mycobacterium haemophilum.</title>
        <authorList>
            <person name="Greninger A.L."/>
            <person name="Cunningham G."/>
            <person name="Miller S."/>
        </authorList>
    </citation>
    <scope>NUCLEOTIDE SEQUENCE [LARGE SCALE GENOMIC DNA]</scope>
    <source>
        <strain evidence="2">UC1</strain>
    </source>
</reference>
<dbReference type="PATRIC" id="fig|29311.18.peg.328"/>
<organism evidence="1 2">
    <name type="scientific">Mycobacterium haemophilum</name>
    <dbReference type="NCBI Taxonomy" id="29311"/>
    <lineage>
        <taxon>Bacteria</taxon>
        <taxon>Bacillati</taxon>
        <taxon>Actinomycetota</taxon>
        <taxon>Actinomycetes</taxon>
        <taxon>Mycobacteriales</taxon>
        <taxon>Mycobacteriaceae</taxon>
        <taxon>Mycobacterium</taxon>
    </lineage>
</organism>
<dbReference type="SUPFAM" id="SSF53697">
    <property type="entry name" value="SIS domain"/>
    <property type="match status" value="1"/>
</dbReference>
<gene>
    <name evidence="1" type="ORF">ABH38_01500</name>
</gene>
<protein>
    <submittedName>
        <fullName evidence="1">Hydrogenase assembly protein HupF</fullName>
    </submittedName>
</protein>
<accession>A0A0I9URI1</accession>
<dbReference type="GO" id="GO:0097367">
    <property type="term" value="F:carbohydrate derivative binding"/>
    <property type="evidence" value="ECO:0007669"/>
    <property type="project" value="InterPro"/>
</dbReference>
<dbReference type="AlphaFoldDB" id="A0A0I9URI1"/>
<dbReference type="RefSeq" id="WP_047313253.1">
    <property type="nucleotide sequence ID" value="NZ_LDPQ01000001.1"/>
</dbReference>
<proteinExistence type="predicted"/>
<name>A0A0I9URI1_9MYCO</name>
<keyword evidence="2" id="KW-1185">Reference proteome</keyword>
<dbReference type="Gene3D" id="2.30.30.140">
    <property type="match status" value="1"/>
</dbReference>